<evidence type="ECO:0000313" key="1">
    <source>
        <dbReference type="EMBL" id="XDQ83806.1"/>
    </source>
</evidence>
<dbReference type="RefSeq" id="WP_369185847.1">
    <property type="nucleotide sequence ID" value="NZ_CP163445.1"/>
</dbReference>
<gene>
    <name evidence="1" type="ORF">AB2U05_37515</name>
</gene>
<dbReference type="AlphaFoldDB" id="A0AB39TXA7"/>
<sequence>MADSKQQRIAKILAFCTGKSYQQALAAIRGDGTWHPLTISAELDDASGWDIRMGGDGLLRTCPECGLDAFVDTRHEAMPKSLGPGTAWFCFACLFTAADNELDHCQSCGQLTTDTELAVCAGCVSGWSF</sequence>
<reference evidence="1" key="1">
    <citation type="submission" date="2024-07" db="EMBL/GenBank/DDBJ databases">
        <authorList>
            <person name="Yu S.T."/>
        </authorList>
    </citation>
    <scope>NUCLEOTIDE SEQUENCE</scope>
    <source>
        <strain evidence="1">Y1</strain>
    </source>
</reference>
<dbReference type="EMBL" id="CP163445">
    <property type="protein sequence ID" value="XDQ83806.1"/>
    <property type="molecule type" value="Genomic_DNA"/>
</dbReference>
<protein>
    <submittedName>
        <fullName evidence="1">Uncharacterized protein</fullName>
    </submittedName>
</protein>
<name>A0AB39TXA7_9ACTN</name>
<organism evidence="1">
    <name type="scientific">Streptomyces sp. Y1</name>
    <dbReference type="NCBI Taxonomy" id="3238634"/>
    <lineage>
        <taxon>Bacteria</taxon>
        <taxon>Bacillati</taxon>
        <taxon>Actinomycetota</taxon>
        <taxon>Actinomycetes</taxon>
        <taxon>Kitasatosporales</taxon>
        <taxon>Streptomycetaceae</taxon>
        <taxon>Streptomyces</taxon>
    </lineage>
</organism>
<proteinExistence type="predicted"/>
<accession>A0AB39TXA7</accession>